<dbReference type="GO" id="GO:0019632">
    <property type="term" value="P:shikimate metabolic process"/>
    <property type="evidence" value="ECO:0007669"/>
    <property type="project" value="TreeGrafter"/>
</dbReference>
<sequence length="447" mass="49488">MPRASVESRRGFPVDAKLPERPYGRVGTSGVDVQKRKDLSRTAPRLFRAIVTIVVTKGRKEDSEFGSRQCNGVVGADRRTLSHWLQKSSTKSMLRRFLHTISKASGSILSLAKAVFSLSIPTTGPNLIPDKNDRTMEVQENSVIKCPTPAIDHLERHGYLFGYPIAHSYSPYLHNTVFEQLGLPWGFRLLESTDMSQFLTLLKDPRLYGSAVTMPHKVAIIPHLDDLTEEGRAVGAVNTIFRRGDQFVGTNTDTIGVRESFYQNVSRSDEVFHRRPGMVVGGGGAARSAVYALVKFMRCEKVYVVNRDPSEVEAVISWCKSQGYGDGLMHVNSAAEAEALEGPGAIVACVPNFPPVTDAEKEARKITEIFLNKSHKGAMLEMCYHPSPWTELGSIAEKAGWQVILGTEAMIYQGLEQHTLWHGRTIEELPVTAVKEVIAQELAKARL</sequence>
<dbReference type="PANTHER" id="PTHR21089">
    <property type="entry name" value="SHIKIMATE DEHYDROGENASE"/>
    <property type="match status" value="1"/>
</dbReference>
<dbReference type="Proteomes" id="UP000073492">
    <property type="component" value="Unassembled WGS sequence"/>
</dbReference>
<evidence type="ECO:0000313" key="3">
    <source>
        <dbReference type="EMBL" id="KXT05273.1"/>
    </source>
</evidence>
<evidence type="ECO:0000256" key="1">
    <source>
        <dbReference type="SAM" id="MobiDB-lite"/>
    </source>
</evidence>
<evidence type="ECO:0000259" key="2">
    <source>
        <dbReference type="Pfam" id="PF08501"/>
    </source>
</evidence>
<dbReference type="Pfam" id="PF08501">
    <property type="entry name" value="Shikimate_dh_N"/>
    <property type="match status" value="1"/>
</dbReference>
<evidence type="ECO:0000313" key="4">
    <source>
        <dbReference type="Proteomes" id="UP000073492"/>
    </source>
</evidence>
<dbReference type="InterPro" id="IPR013708">
    <property type="entry name" value="Shikimate_DH-bd_N"/>
</dbReference>
<dbReference type="InterPro" id="IPR046346">
    <property type="entry name" value="Aminoacid_DH-like_N_sf"/>
</dbReference>
<dbReference type="Gene3D" id="3.40.50.10860">
    <property type="entry name" value="Leucine Dehydrogenase, chain A, domain 1"/>
    <property type="match status" value="1"/>
</dbReference>
<comment type="caution">
    <text evidence="3">The sequence shown here is derived from an EMBL/GenBank/DDBJ whole genome shotgun (WGS) entry which is preliminary data.</text>
</comment>
<dbReference type="OrthoDB" id="204377at2759"/>
<feature type="compositionally biased region" description="Basic and acidic residues" evidence="1">
    <location>
        <begin position="1"/>
        <end position="23"/>
    </location>
</feature>
<dbReference type="InterPro" id="IPR036291">
    <property type="entry name" value="NAD(P)-bd_dom_sf"/>
</dbReference>
<dbReference type="Gene3D" id="3.40.50.720">
    <property type="entry name" value="NAD(P)-binding Rossmann-like Domain"/>
    <property type="match status" value="1"/>
</dbReference>
<dbReference type="SUPFAM" id="SSF51735">
    <property type="entry name" value="NAD(P)-binding Rossmann-fold domains"/>
    <property type="match status" value="1"/>
</dbReference>
<dbReference type="GO" id="GO:0009423">
    <property type="term" value="P:chorismate biosynthetic process"/>
    <property type="evidence" value="ECO:0007669"/>
    <property type="project" value="TreeGrafter"/>
</dbReference>
<feature type="domain" description="Shikimate dehydrogenase substrate binding N-terminal" evidence="2">
    <location>
        <begin position="160"/>
        <end position="240"/>
    </location>
</feature>
<dbReference type="AlphaFoldDB" id="A0A139HSA2"/>
<gene>
    <name evidence="3" type="ORF">AC579_7454</name>
</gene>
<organism evidence="3 4">
    <name type="scientific">Pseudocercospora musae</name>
    <dbReference type="NCBI Taxonomy" id="113226"/>
    <lineage>
        <taxon>Eukaryota</taxon>
        <taxon>Fungi</taxon>
        <taxon>Dikarya</taxon>
        <taxon>Ascomycota</taxon>
        <taxon>Pezizomycotina</taxon>
        <taxon>Dothideomycetes</taxon>
        <taxon>Dothideomycetidae</taxon>
        <taxon>Mycosphaerellales</taxon>
        <taxon>Mycosphaerellaceae</taxon>
        <taxon>Pseudocercospora</taxon>
    </lineage>
</organism>
<proteinExistence type="predicted"/>
<keyword evidence="4" id="KW-1185">Reference proteome</keyword>
<accession>A0A139HSA2</accession>
<dbReference type="InterPro" id="IPR022893">
    <property type="entry name" value="Shikimate_DH_fam"/>
</dbReference>
<dbReference type="GO" id="GO:0004764">
    <property type="term" value="F:shikimate 3-dehydrogenase (NADP+) activity"/>
    <property type="evidence" value="ECO:0007669"/>
    <property type="project" value="InterPro"/>
</dbReference>
<dbReference type="EMBL" id="LFZO01000573">
    <property type="protein sequence ID" value="KXT05273.1"/>
    <property type="molecule type" value="Genomic_DNA"/>
</dbReference>
<reference evidence="3 4" key="1">
    <citation type="submission" date="2015-07" db="EMBL/GenBank/DDBJ databases">
        <title>Comparative genomics of the Sigatoka disease complex on banana suggests a link between parallel evolutionary changes in Pseudocercospora fijiensis and Pseudocercospora eumusae and increased virulence on the banana host.</title>
        <authorList>
            <person name="Chang T.-C."/>
            <person name="Salvucci A."/>
            <person name="Crous P.W."/>
            <person name="Stergiopoulos I."/>
        </authorList>
    </citation>
    <scope>NUCLEOTIDE SEQUENCE [LARGE SCALE GENOMIC DNA]</scope>
    <source>
        <strain evidence="3 4">CBS 116634</strain>
    </source>
</reference>
<dbReference type="PANTHER" id="PTHR21089:SF1">
    <property type="entry name" value="BIFUNCTIONAL 3-DEHYDROQUINATE DEHYDRATASE_SHIKIMATE DEHYDROGENASE, CHLOROPLASTIC"/>
    <property type="match status" value="1"/>
</dbReference>
<name>A0A139HSA2_9PEZI</name>
<dbReference type="STRING" id="113226.A0A139HSA2"/>
<dbReference type="SUPFAM" id="SSF53223">
    <property type="entry name" value="Aminoacid dehydrogenase-like, N-terminal domain"/>
    <property type="match status" value="1"/>
</dbReference>
<protein>
    <recommendedName>
        <fullName evidence="2">Shikimate dehydrogenase substrate binding N-terminal domain-containing protein</fullName>
    </recommendedName>
</protein>
<feature type="region of interest" description="Disordered" evidence="1">
    <location>
        <begin position="1"/>
        <end position="29"/>
    </location>
</feature>